<feature type="transmembrane region" description="Helical" evidence="10">
    <location>
        <begin position="384"/>
        <end position="402"/>
    </location>
</feature>
<evidence type="ECO:0000313" key="12">
    <source>
        <dbReference type="Proteomes" id="UP001290462"/>
    </source>
</evidence>
<feature type="transmembrane region" description="Helical" evidence="10">
    <location>
        <begin position="80"/>
        <end position="103"/>
    </location>
</feature>
<organism evidence="11 12">
    <name type="scientific">Carnobacterium maltaromaticum</name>
    <name type="common">Carnobacterium piscicola</name>
    <dbReference type="NCBI Taxonomy" id="2751"/>
    <lineage>
        <taxon>Bacteria</taxon>
        <taxon>Bacillati</taxon>
        <taxon>Bacillota</taxon>
        <taxon>Bacilli</taxon>
        <taxon>Lactobacillales</taxon>
        <taxon>Carnobacteriaceae</taxon>
        <taxon>Carnobacterium</taxon>
    </lineage>
</organism>
<evidence type="ECO:0000256" key="4">
    <source>
        <dbReference type="ARBA" id="ARBA00022538"/>
    </source>
</evidence>
<protein>
    <submittedName>
        <fullName evidence="11">TrkH family potassium uptake protein</fullName>
    </submittedName>
</protein>
<feature type="transmembrane region" description="Helical" evidence="10">
    <location>
        <begin position="285"/>
        <end position="306"/>
    </location>
</feature>
<comment type="subcellular location">
    <subcellularLocation>
        <location evidence="1">Cell membrane</location>
        <topology evidence="1">Multi-pass membrane protein</topology>
    </subcellularLocation>
</comment>
<feature type="transmembrane region" description="Helical" evidence="10">
    <location>
        <begin position="351"/>
        <end position="372"/>
    </location>
</feature>
<dbReference type="NCBIfam" id="TIGR00933">
    <property type="entry name" value="2a38"/>
    <property type="match status" value="1"/>
</dbReference>
<evidence type="ECO:0000256" key="1">
    <source>
        <dbReference type="ARBA" id="ARBA00004651"/>
    </source>
</evidence>
<gene>
    <name evidence="11" type="ORF">RAK27_10815</name>
</gene>
<feature type="transmembrane region" description="Helical" evidence="10">
    <location>
        <begin position="20"/>
        <end position="40"/>
    </location>
</feature>
<evidence type="ECO:0000256" key="2">
    <source>
        <dbReference type="ARBA" id="ARBA00022448"/>
    </source>
</evidence>
<keyword evidence="2" id="KW-0813">Transport</keyword>
<name>A0AAW9JZW0_CARML</name>
<dbReference type="PANTHER" id="PTHR32024">
    <property type="entry name" value="TRK SYSTEM POTASSIUM UPTAKE PROTEIN TRKG-RELATED"/>
    <property type="match status" value="1"/>
</dbReference>
<proteinExistence type="predicted"/>
<dbReference type="InterPro" id="IPR004772">
    <property type="entry name" value="TrkH"/>
</dbReference>
<feature type="transmembrane region" description="Helical" evidence="10">
    <location>
        <begin position="313"/>
        <end position="331"/>
    </location>
</feature>
<feature type="transmembrane region" description="Helical" evidence="10">
    <location>
        <begin position="164"/>
        <end position="183"/>
    </location>
</feature>
<keyword evidence="8" id="KW-0406">Ion transport</keyword>
<feature type="transmembrane region" description="Helical" evidence="10">
    <location>
        <begin position="234"/>
        <end position="251"/>
    </location>
</feature>
<feature type="transmembrane region" description="Helical" evidence="10">
    <location>
        <begin position="408"/>
        <end position="433"/>
    </location>
</feature>
<feature type="transmembrane region" description="Helical" evidence="10">
    <location>
        <begin position="131"/>
        <end position="152"/>
    </location>
</feature>
<keyword evidence="9 10" id="KW-0472">Membrane</keyword>
<keyword evidence="6" id="KW-0630">Potassium</keyword>
<evidence type="ECO:0000256" key="10">
    <source>
        <dbReference type="SAM" id="Phobius"/>
    </source>
</evidence>
<reference evidence="11" key="1">
    <citation type="submission" date="2023-08" db="EMBL/GenBank/DDBJ databases">
        <title>Genomic characterization of piscicolin 126 produced by Carnobacterium maltaromaticum CM22 strain isolated from salmon (Salmo salar).</title>
        <authorList>
            <person name="Gonzalez-Gragera E."/>
            <person name="Garcia-Lopez J.D."/>
            <person name="Teso-Perez C."/>
            <person name="Gimenez-Hernandez I."/>
            <person name="Peralta-Sanchez J.M."/>
            <person name="Valdivia E."/>
            <person name="Montalban-Lopez M."/>
            <person name="Martin-Platero A.M."/>
            <person name="Banos A."/>
            <person name="Martinez-Bueno M."/>
        </authorList>
    </citation>
    <scope>NUCLEOTIDE SEQUENCE</scope>
    <source>
        <strain evidence="11">CM22</strain>
    </source>
</reference>
<keyword evidence="7 10" id="KW-1133">Transmembrane helix</keyword>
<dbReference type="EMBL" id="JAVBVO010000003">
    <property type="protein sequence ID" value="MDZ5759150.1"/>
    <property type="molecule type" value="Genomic_DNA"/>
</dbReference>
<feature type="transmembrane region" description="Helical" evidence="10">
    <location>
        <begin position="195"/>
        <end position="214"/>
    </location>
</feature>
<dbReference type="RefSeq" id="WP_057001233.1">
    <property type="nucleotide sequence ID" value="NZ_CBCPHU010000001.1"/>
</dbReference>
<dbReference type="AlphaFoldDB" id="A0AAW9JZW0"/>
<keyword evidence="3" id="KW-1003">Cell membrane</keyword>
<evidence type="ECO:0000256" key="7">
    <source>
        <dbReference type="ARBA" id="ARBA00022989"/>
    </source>
</evidence>
<evidence type="ECO:0000313" key="11">
    <source>
        <dbReference type="EMBL" id="MDZ5759150.1"/>
    </source>
</evidence>
<evidence type="ECO:0000256" key="9">
    <source>
        <dbReference type="ARBA" id="ARBA00023136"/>
    </source>
</evidence>
<evidence type="ECO:0000256" key="8">
    <source>
        <dbReference type="ARBA" id="ARBA00023065"/>
    </source>
</evidence>
<evidence type="ECO:0000256" key="5">
    <source>
        <dbReference type="ARBA" id="ARBA00022692"/>
    </source>
</evidence>
<keyword evidence="4" id="KW-0633">Potassium transport</keyword>
<dbReference type="Pfam" id="PF02386">
    <property type="entry name" value="TrkH"/>
    <property type="match status" value="1"/>
</dbReference>
<accession>A0AAW9JZW0</accession>
<feature type="transmembrane region" description="Helical" evidence="10">
    <location>
        <begin position="52"/>
        <end position="68"/>
    </location>
</feature>
<keyword evidence="5 10" id="KW-0812">Transmembrane</keyword>
<dbReference type="InterPro" id="IPR003445">
    <property type="entry name" value="Cat_transpt"/>
</dbReference>
<dbReference type="Proteomes" id="UP001290462">
    <property type="component" value="Unassembled WGS sequence"/>
</dbReference>
<sequence>MHKKRRLKRPRWQLLPSQFLALGFLSTIFIGGILLSLPFASQSNQATNLLDAFFTATSAVCVTGLTTLNTAVHWSLAGKLIIMLLIEIGGLGFMSFTIIILLASRKKINFRTRIIMKEALNTNQLSGGVNFIIYILKFSVGLQLLAACLLSIDFIPRYGLAKGAFFSLFHSVSAFCNAGFDLFGNSLESFQKNPLVLGVLSFLIIAGGLGFIVWRDLLTYRKNKRLSFHSKLTLRVTFILLIGGFLFFLLTEQNLSHLKDLTFGERLMNTFFLTVTPRTAGFNSVSFSGLSQASILLSCFLMYIGGSSGSTAGGIKTTTLGILVMHAYSVFKGEERTQFSGRSINPTLINRAFVLLFITMTVITTAIITLSITETIPPDFGIEYIVFEVFSAFGTVGVTLGLTPQLTAIGKIIIMALMFTGRIGMFTFLLSIIKRTNQENTKIKYPEENVIIG</sequence>
<dbReference type="GO" id="GO:0015379">
    <property type="term" value="F:potassium:chloride symporter activity"/>
    <property type="evidence" value="ECO:0007669"/>
    <property type="project" value="InterPro"/>
</dbReference>
<dbReference type="PANTHER" id="PTHR32024:SF1">
    <property type="entry name" value="KTR SYSTEM POTASSIUM UPTAKE PROTEIN B"/>
    <property type="match status" value="1"/>
</dbReference>
<evidence type="ECO:0000256" key="3">
    <source>
        <dbReference type="ARBA" id="ARBA00022475"/>
    </source>
</evidence>
<dbReference type="GO" id="GO:0005886">
    <property type="term" value="C:plasma membrane"/>
    <property type="evidence" value="ECO:0007669"/>
    <property type="project" value="UniProtKB-SubCell"/>
</dbReference>
<evidence type="ECO:0000256" key="6">
    <source>
        <dbReference type="ARBA" id="ARBA00022958"/>
    </source>
</evidence>
<comment type="caution">
    <text evidence="11">The sequence shown here is derived from an EMBL/GenBank/DDBJ whole genome shotgun (WGS) entry which is preliminary data.</text>
</comment>